<name>A0A848G154_9RHOO</name>
<proteinExistence type="predicted"/>
<dbReference type="Pfam" id="PF02628">
    <property type="entry name" value="COX15-CtaA"/>
    <property type="match status" value="1"/>
</dbReference>
<dbReference type="InterPro" id="IPR003780">
    <property type="entry name" value="COX15/CtaA_fam"/>
</dbReference>
<dbReference type="GO" id="GO:0006784">
    <property type="term" value="P:heme A biosynthetic process"/>
    <property type="evidence" value="ECO:0007669"/>
    <property type="project" value="InterPro"/>
</dbReference>
<keyword evidence="8" id="KW-0350">Heme biosynthesis</keyword>
<evidence type="ECO:0000256" key="9">
    <source>
        <dbReference type="ARBA" id="ARBA00023136"/>
    </source>
</evidence>
<feature type="transmembrane region" description="Helical" evidence="12">
    <location>
        <begin position="325"/>
        <end position="346"/>
    </location>
</feature>
<dbReference type="GO" id="GO:0046872">
    <property type="term" value="F:metal ion binding"/>
    <property type="evidence" value="ECO:0007669"/>
    <property type="project" value="UniProtKB-KW"/>
</dbReference>
<comment type="subcellular location">
    <subcellularLocation>
        <location evidence="1">Membrane</location>
        <topology evidence="1">Multi-pass membrane protein</topology>
    </subcellularLocation>
</comment>
<comment type="caution">
    <text evidence="13">The sequence shown here is derived from an EMBL/GenBank/DDBJ whole genome shotgun (WGS) entry which is preliminary data.</text>
</comment>
<comment type="pathway">
    <text evidence="11">Porphyrin-containing compound metabolism.</text>
</comment>
<evidence type="ECO:0000256" key="6">
    <source>
        <dbReference type="ARBA" id="ARBA00023002"/>
    </source>
</evidence>
<evidence type="ECO:0000256" key="11">
    <source>
        <dbReference type="ARBA" id="ARBA00023444"/>
    </source>
</evidence>
<keyword evidence="5 12" id="KW-1133">Transmembrane helix</keyword>
<accession>A0A848G154</accession>
<feature type="transmembrane region" description="Helical" evidence="12">
    <location>
        <begin position="32"/>
        <end position="52"/>
    </location>
</feature>
<keyword evidence="4" id="KW-0479">Metal-binding</keyword>
<dbReference type="RefSeq" id="WP_169145445.1">
    <property type="nucleotide sequence ID" value="NZ_JABBGA010000005.1"/>
</dbReference>
<keyword evidence="7" id="KW-0408">Iron</keyword>
<gene>
    <name evidence="13" type="ORF">HHL15_09155</name>
</gene>
<dbReference type="InterPro" id="IPR050450">
    <property type="entry name" value="COX15/CtaA_HemeA_synthase"/>
</dbReference>
<keyword evidence="9 12" id="KW-0472">Membrane</keyword>
<dbReference type="PANTHER" id="PTHR35457:SF1">
    <property type="entry name" value="HEME A SYNTHASE"/>
    <property type="match status" value="1"/>
</dbReference>
<evidence type="ECO:0000313" key="14">
    <source>
        <dbReference type="Proteomes" id="UP000580043"/>
    </source>
</evidence>
<feature type="transmembrane region" description="Helical" evidence="12">
    <location>
        <begin position="132"/>
        <end position="150"/>
    </location>
</feature>
<organism evidence="13 14">
    <name type="scientific">Zoogloea dura</name>
    <dbReference type="NCBI Taxonomy" id="2728840"/>
    <lineage>
        <taxon>Bacteria</taxon>
        <taxon>Pseudomonadati</taxon>
        <taxon>Pseudomonadota</taxon>
        <taxon>Betaproteobacteria</taxon>
        <taxon>Rhodocyclales</taxon>
        <taxon>Zoogloeaceae</taxon>
        <taxon>Zoogloea</taxon>
    </lineage>
</organism>
<dbReference type="GO" id="GO:0016020">
    <property type="term" value="C:membrane"/>
    <property type="evidence" value="ECO:0007669"/>
    <property type="project" value="UniProtKB-SubCell"/>
</dbReference>
<evidence type="ECO:0000256" key="12">
    <source>
        <dbReference type="SAM" id="Phobius"/>
    </source>
</evidence>
<sequence length="368" mass="39399">MNRSNTHSAGLRRAETWQPETRSPVGAAYRKLALLALLLALVVVSLGAYVRLSDAGLGCPDWPGCYGKLVGIPEQAHEVAHAEARFGKSVEAPKAWKEMIHRYAAGTLGLCILALAITAWRHRAQRRPWLELALLGVVMGQALLGMLTVTRLLKPVIVTSHLLGGMSTLALLALIVLREGRSPRPVVFPAGLKGLAVLATATVLTQIALGGWVSSNYAATICADFPTCQGSFRPDTDFHHAFTLDRELGNTASGDLLPAAALTAIHWTHRLFAGVVLGIVGLFSLCLLRRHEGRRHGLALLAALVLQISLGIANVLLQLPLPLAVAHNTGAALLLCAVLAATWKVLNGEKARHPHAMAGFPRRFQAIR</sequence>
<keyword evidence="3 12" id="KW-0812">Transmembrane</keyword>
<feature type="transmembrane region" description="Helical" evidence="12">
    <location>
        <begin position="271"/>
        <end position="288"/>
    </location>
</feature>
<feature type="transmembrane region" description="Helical" evidence="12">
    <location>
        <begin position="156"/>
        <end position="177"/>
    </location>
</feature>
<evidence type="ECO:0000256" key="5">
    <source>
        <dbReference type="ARBA" id="ARBA00022989"/>
    </source>
</evidence>
<reference evidence="13 14" key="1">
    <citation type="submission" date="2020-04" db="EMBL/GenBank/DDBJ databases">
        <title>Zoogloea sp. G-4-1-14 isolated from soil.</title>
        <authorList>
            <person name="Dahal R.H."/>
        </authorList>
    </citation>
    <scope>NUCLEOTIDE SEQUENCE [LARGE SCALE GENOMIC DNA]</scope>
    <source>
        <strain evidence="13 14">G-4-1-14</strain>
    </source>
</reference>
<dbReference type="EMBL" id="JABBGA010000005">
    <property type="protein sequence ID" value="NML25907.1"/>
    <property type="molecule type" value="Genomic_DNA"/>
</dbReference>
<keyword evidence="2" id="KW-1003">Cell membrane</keyword>
<feature type="transmembrane region" description="Helical" evidence="12">
    <location>
        <begin position="186"/>
        <end position="209"/>
    </location>
</feature>
<keyword evidence="6" id="KW-0560">Oxidoreductase</keyword>
<dbReference type="PANTHER" id="PTHR35457">
    <property type="entry name" value="HEME A SYNTHASE"/>
    <property type="match status" value="1"/>
</dbReference>
<dbReference type="Proteomes" id="UP000580043">
    <property type="component" value="Unassembled WGS sequence"/>
</dbReference>
<evidence type="ECO:0000256" key="2">
    <source>
        <dbReference type="ARBA" id="ARBA00022475"/>
    </source>
</evidence>
<feature type="transmembrane region" description="Helical" evidence="12">
    <location>
        <begin position="100"/>
        <end position="120"/>
    </location>
</feature>
<evidence type="ECO:0000313" key="13">
    <source>
        <dbReference type="EMBL" id="NML25907.1"/>
    </source>
</evidence>
<evidence type="ECO:0000256" key="4">
    <source>
        <dbReference type="ARBA" id="ARBA00022723"/>
    </source>
</evidence>
<evidence type="ECO:0000256" key="10">
    <source>
        <dbReference type="ARBA" id="ARBA00023157"/>
    </source>
</evidence>
<dbReference type="AlphaFoldDB" id="A0A848G154"/>
<protein>
    <submittedName>
        <fullName evidence="13">Heme A synthase</fullName>
    </submittedName>
</protein>
<evidence type="ECO:0000256" key="7">
    <source>
        <dbReference type="ARBA" id="ARBA00023004"/>
    </source>
</evidence>
<evidence type="ECO:0000256" key="1">
    <source>
        <dbReference type="ARBA" id="ARBA00004141"/>
    </source>
</evidence>
<feature type="transmembrane region" description="Helical" evidence="12">
    <location>
        <begin position="300"/>
        <end position="319"/>
    </location>
</feature>
<keyword evidence="10" id="KW-1015">Disulfide bond</keyword>
<dbReference type="GO" id="GO:0016491">
    <property type="term" value="F:oxidoreductase activity"/>
    <property type="evidence" value="ECO:0007669"/>
    <property type="project" value="UniProtKB-KW"/>
</dbReference>
<evidence type="ECO:0000256" key="8">
    <source>
        <dbReference type="ARBA" id="ARBA00023133"/>
    </source>
</evidence>
<keyword evidence="14" id="KW-1185">Reference proteome</keyword>
<evidence type="ECO:0000256" key="3">
    <source>
        <dbReference type="ARBA" id="ARBA00022692"/>
    </source>
</evidence>